<organism evidence="6">
    <name type="scientific">hydrothermal vent metagenome</name>
    <dbReference type="NCBI Taxonomy" id="652676"/>
    <lineage>
        <taxon>unclassified sequences</taxon>
        <taxon>metagenomes</taxon>
        <taxon>ecological metagenomes</taxon>
    </lineage>
</organism>
<dbReference type="PANTHER" id="PTHR43584:SF3">
    <property type="entry name" value="BIFUNCTIONAL PROTEIN GLMU"/>
    <property type="match status" value="1"/>
</dbReference>
<comment type="catalytic activity">
    <reaction evidence="4">
        <text>N-acetyl-alpha-D-glucosamine 1-phosphate + UTP + H(+) = UDP-N-acetyl-alpha-D-glucosamine + diphosphate</text>
        <dbReference type="Rhea" id="RHEA:13509"/>
        <dbReference type="ChEBI" id="CHEBI:15378"/>
        <dbReference type="ChEBI" id="CHEBI:33019"/>
        <dbReference type="ChEBI" id="CHEBI:46398"/>
        <dbReference type="ChEBI" id="CHEBI:57705"/>
        <dbReference type="ChEBI" id="CHEBI:57776"/>
        <dbReference type="EC" id="2.7.7.23"/>
    </reaction>
</comment>
<dbReference type="InterPro" id="IPR029044">
    <property type="entry name" value="Nucleotide-diphossugar_trans"/>
</dbReference>
<evidence type="ECO:0000313" key="6">
    <source>
        <dbReference type="EMBL" id="VAX20565.1"/>
    </source>
</evidence>
<dbReference type="Pfam" id="PF12804">
    <property type="entry name" value="NTP_transf_3"/>
    <property type="match status" value="1"/>
</dbReference>
<keyword evidence="6" id="KW-0012">Acyltransferase</keyword>
<dbReference type="InterPro" id="IPR050065">
    <property type="entry name" value="GlmU-like"/>
</dbReference>
<sequence>MNENKNVAVVIMAAGKGTRMRTDLPKVLTPMKGRPLLSYVLKAARGINPALIAVIVGHKRDMVTDRFKADDIAFVTQEPQLGTGHAVAQAEQVLADFDGDIVTLSGDVPLIKKETIEKLISAHRGADAVLTVLTCDLDDPASYGRITRAGGKIAGNVEAKDATADQLNVKEINCGIYVFKSSFLFPALKQVNNNNAQGEYYLTDLINMAVADGHTVCGVKTEDRAEALGVNTAKDLEALEDGVK</sequence>
<dbReference type="AlphaFoldDB" id="A0A3B1CNS1"/>
<dbReference type="PANTHER" id="PTHR43584">
    <property type="entry name" value="NUCLEOTIDYL TRANSFERASE"/>
    <property type="match status" value="1"/>
</dbReference>
<feature type="domain" description="MobA-like NTP transferase" evidence="5">
    <location>
        <begin position="9"/>
        <end position="133"/>
    </location>
</feature>
<dbReference type="EMBL" id="UOGE01000059">
    <property type="protein sequence ID" value="VAX20565.1"/>
    <property type="molecule type" value="Genomic_DNA"/>
</dbReference>
<keyword evidence="3 6" id="KW-0548">Nucleotidyltransferase</keyword>
<dbReference type="GO" id="GO:0016746">
    <property type="term" value="F:acyltransferase activity"/>
    <property type="evidence" value="ECO:0007669"/>
    <property type="project" value="UniProtKB-KW"/>
</dbReference>
<evidence type="ECO:0000256" key="1">
    <source>
        <dbReference type="ARBA" id="ARBA00012457"/>
    </source>
</evidence>
<dbReference type="SUPFAM" id="SSF53448">
    <property type="entry name" value="Nucleotide-diphospho-sugar transferases"/>
    <property type="match status" value="1"/>
</dbReference>
<protein>
    <recommendedName>
        <fullName evidence="1">UDP-N-acetylglucosamine diphosphorylase</fullName>
        <ecNumber evidence="1">2.7.7.23</ecNumber>
    </recommendedName>
</protein>
<evidence type="ECO:0000259" key="5">
    <source>
        <dbReference type="Pfam" id="PF12804"/>
    </source>
</evidence>
<proteinExistence type="predicted"/>
<keyword evidence="2 6" id="KW-0808">Transferase</keyword>
<evidence type="ECO:0000256" key="3">
    <source>
        <dbReference type="ARBA" id="ARBA00022695"/>
    </source>
</evidence>
<reference evidence="6" key="1">
    <citation type="submission" date="2018-06" db="EMBL/GenBank/DDBJ databases">
        <authorList>
            <person name="Zhirakovskaya E."/>
        </authorList>
    </citation>
    <scope>NUCLEOTIDE SEQUENCE</scope>
</reference>
<dbReference type="GO" id="GO:0003977">
    <property type="term" value="F:UDP-N-acetylglucosamine diphosphorylase activity"/>
    <property type="evidence" value="ECO:0007669"/>
    <property type="project" value="UniProtKB-EC"/>
</dbReference>
<evidence type="ECO:0000256" key="2">
    <source>
        <dbReference type="ARBA" id="ARBA00022679"/>
    </source>
</evidence>
<evidence type="ECO:0000256" key="4">
    <source>
        <dbReference type="ARBA" id="ARBA00048493"/>
    </source>
</evidence>
<name>A0A3B1CNS1_9ZZZZ</name>
<gene>
    <name evidence="6" type="ORF">MNBD_NITROSPINAE02-1099</name>
</gene>
<dbReference type="InterPro" id="IPR025877">
    <property type="entry name" value="MobA-like_NTP_Trfase"/>
</dbReference>
<dbReference type="Gene3D" id="3.90.550.10">
    <property type="entry name" value="Spore Coat Polysaccharide Biosynthesis Protein SpsA, Chain A"/>
    <property type="match status" value="1"/>
</dbReference>
<dbReference type="EC" id="2.7.7.23" evidence="1"/>
<accession>A0A3B1CNS1</accession>
<dbReference type="CDD" id="cd02540">
    <property type="entry name" value="GT2_GlmU_N_bac"/>
    <property type="match status" value="1"/>
</dbReference>